<dbReference type="KEGG" id="frf:LO80_01520"/>
<accession>A0A097EMK7</accession>
<keyword evidence="2" id="KW-1185">Reference proteome</keyword>
<protein>
    <submittedName>
        <fullName evidence="1">Uncharacterized protein</fullName>
    </submittedName>
</protein>
<dbReference type="Proteomes" id="UP000029672">
    <property type="component" value="Chromosome"/>
</dbReference>
<organism evidence="1 2">
    <name type="scientific">Candidatus Francisella endociliophora</name>
    <dbReference type="NCBI Taxonomy" id="653937"/>
    <lineage>
        <taxon>Bacteria</taxon>
        <taxon>Pseudomonadati</taxon>
        <taxon>Pseudomonadota</taxon>
        <taxon>Gammaproteobacteria</taxon>
        <taxon>Thiotrichales</taxon>
        <taxon>Francisellaceae</taxon>
        <taxon>Francisella</taxon>
    </lineage>
</organism>
<gene>
    <name evidence="1" type="ORF">LO80_01520</name>
</gene>
<reference evidence="1 2" key="1">
    <citation type="submission" date="2014-10" db="EMBL/GenBank/DDBJ databases">
        <title>Whole genome sequence of Francisella endociliophora strain FSC1006, isolated from a laboratory culture of the marine ciliate Euplotes raikovi.</title>
        <authorList>
            <person name="Granberg M."/>
            <person name="Backman S."/>
            <person name="Lundmark E."/>
            <person name="Nilsson E."/>
            <person name="Karlsson E."/>
            <person name="Thelaus J."/>
            <person name="Ohrman C."/>
            <person name="Larkeryd A."/>
            <person name="Stenberg P."/>
        </authorList>
    </citation>
    <scope>NUCLEOTIDE SEQUENCE [LARGE SCALE GENOMIC DNA]</scope>
    <source>
        <strain evidence="1 2">FSC1006</strain>
    </source>
</reference>
<evidence type="ECO:0000313" key="1">
    <source>
        <dbReference type="EMBL" id="AIT08783.1"/>
    </source>
</evidence>
<dbReference type="STRING" id="1547445.LO80_01520"/>
<evidence type="ECO:0000313" key="2">
    <source>
        <dbReference type="Proteomes" id="UP000029672"/>
    </source>
</evidence>
<name>A0A097EMK7_9GAMM</name>
<dbReference type="HOGENOM" id="CLU_2093243_0_0_6"/>
<dbReference type="RefSeq" id="WP_040007923.1">
    <property type="nucleotide sequence ID" value="NZ_CP009574.1"/>
</dbReference>
<proteinExistence type="predicted"/>
<dbReference type="AlphaFoldDB" id="A0A097EMK7"/>
<sequence length="116" mass="13487">MSIYTKQHRGNLNITHNAKHKETKKLSESYQTKNTVDNKLERHIETANLEDLTEQVDINVKGDLNIKSNDATKSYSDYDLTGLMGMNWEVDELELNIKEIKIESKEYIIGEEQDEQ</sequence>
<dbReference type="EMBL" id="CP009574">
    <property type="protein sequence ID" value="AIT08783.1"/>
    <property type="molecule type" value="Genomic_DNA"/>
</dbReference>